<evidence type="ECO:0000313" key="2">
    <source>
        <dbReference type="Proteomes" id="UP001576784"/>
    </source>
</evidence>
<accession>A0ABV4Y295</accession>
<name>A0ABV4Y295_9CYAN</name>
<dbReference type="Proteomes" id="UP001576784">
    <property type="component" value="Unassembled WGS sequence"/>
</dbReference>
<dbReference type="EMBL" id="JBHFNR010000277">
    <property type="protein sequence ID" value="MFB2898066.1"/>
    <property type="molecule type" value="Genomic_DNA"/>
</dbReference>
<evidence type="ECO:0000313" key="1">
    <source>
        <dbReference type="EMBL" id="MFB2898066.1"/>
    </source>
</evidence>
<dbReference type="SUPFAM" id="SSF52540">
    <property type="entry name" value="P-loop containing nucleoside triphosphate hydrolases"/>
    <property type="match status" value="1"/>
</dbReference>
<keyword evidence="1" id="KW-0808">Transferase</keyword>
<gene>
    <name evidence="1" type="ORF">ACE1CI_34555</name>
</gene>
<comment type="caution">
    <text evidence="1">The sequence shown here is derived from an EMBL/GenBank/DDBJ whole genome shotgun (WGS) entry which is preliminary data.</text>
</comment>
<reference evidence="1 2" key="1">
    <citation type="submission" date="2024-09" db="EMBL/GenBank/DDBJ databases">
        <title>Floridaenema gen nov. (Aerosakkonemataceae, Aerosakkonematales ord. nov., Cyanobacteria) from benthic tropical and subtropical fresh waters, with the description of four new species.</title>
        <authorList>
            <person name="Moretto J.A."/>
            <person name="Berthold D.E."/>
            <person name="Lefler F.W."/>
            <person name="Huang I.-S."/>
            <person name="Laughinghouse H. IV."/>
        </authorList>
    </citation>
    <scope>NUCLEOTIDE SEQUENCE [LARGE SCALE GENOMIC DNA]</scope>
    <source>
        <strain evidence="1 2">BLCC-F50</strain>
    </source>
</reference>
<dbReference type="GO" id="GO:0016301">
    <property type="term" value="F:kinase activity"/>
    <property type="evidence" value="ECO:0007669"/>
    <property type="project" value="UniProtKB-KW"/>
</dbReference>
<dbReference type="Gene3D" id="3.40.50.300">
    <property type="entry name" value="P-loop containing nucleotide triphosphate hydrolases"/>
    <property type="match status" value="1"/>
</dbReference>
<keyword evidence="1" id="KW-0418">Kinase</keyword>
<sequence length="195" mass="22350">MNSDIILIGPIGAGKSTIGKLLADRLNLPQCSMDERRWDYYREIGYDEELAKHKRETQGFWGIYQYWKPFEAYAVERLLSENQNCVIDFGAGHSVYEDPILFRRVQSILAAYPHVILVLPSADLNESIQILNERNEYVPDGTLNINEHFVRHSSNYELAKFTVYTKNQTPEETCDEILSLLDAAEKVCVADSSQL</sequence>
<organism evidence="1 2">
    <name type="scientific">Floridaenema flaviceps BLCC-F50</name>
    <dbReference type="NCBI Taxonomy" id="3153642"/>
    <lineage>
        <taxon>Bacteria</taxon>
        <taxon>Bacillati</taxon>
        <taxon>Cyanobacteriota</taxon>
        <taxon>Cyanophyceae</taxon>
        <taxon>Oscillatoriophycideae</taxon>
        <taxon>Aerosakkonematales</taxon>
        <taxon>Aerosakkonemataceae</taxon>
        <taxon>Floridanema</taxon>
        <taxon>Floridanema flaviceps</taxon>
    </lineage>
</organism>
<dbReference type="RefSeq" id="WP_413267670.1">
    <property type="nucleotide sequence ID" value="NZ_JBHFNR010000277.1"/>
</dbReference>
<protein>
    <submittedName>
        <fullName evidence="1">Shikimate kinase</fullName>
    </submittedName>
</protein>
<dbReference type="InterPro" id="IPR027417">
    <property type="entry name" value="P-loop_NTPase"/>
</dbReference>
<keyword evidence="2" id="KW-1185">Reference proteome</keyword>
<proteinExistence type="predicted"/>